<evidence type="ECO:0000256" key="2">
    <source>
        <dbReference type="ARBA" id="ARBA00011245"/>
    </source>
</evidence>
<evidence type="ECO:0000256" key="1">
    <source>
        <dbReference type="ARBA" id="ARBA00010945"/>
    </source>
</evidence>
<dbReference type="RefSeq" id="WP_170065930.1">
    <property type="nucleotide sequence ID" value="NZ_LYMM01000038.1"/>
</dbReference>
<dbReference type="GO" id="GO:0006281">
    <property type="term" value="P:DNA repair"/>
    <property type="evidence" value="ECO:0007669"/>
    <property type="project" value="InterPro"/>
</dbReference>
<dbReference type="GO" id="GO:0016740">
    <property type="term" value="F:transferase activity"/>
    <property type="evidence" value="ECO:0007669"/>
    <property type="project" value="UniProtKB-KW"/>
</dbReference>
<protein>
    <recommendedName>
        <fullName evidence="3">DNA-directed DNA polymerase</fullName>
        <ecNumber evidence="3">2.7.7.7</ecNumber>
    </recommendedName>
</protein>
<dbReference type="Gene3D" id="3.40.1170.60">
    <property type="match status" value="1"/>
</dbReference>
<evidence type="ECO:0000256" key="6">
    <source>
        <dbReference type="ARBA" id="ARBA00049244"/>
    </source>
</evidence>
<dbReference type="Pfam" id="PF00817">
    <property type="entry name" value="IMS"/>
    <property type="match status" value="1"/>
</dbReference>
<evidence type="ECO:0000313" key="10">
    <source>
        <dbReference type="Proteomes" id="UP000236327"/>
    </source>
</evidence>
<comment type="catalytic activity">
    <reaction evidence="6">
        <text>DNA(n) + a 2'-deoxyribonucleoside 5'-triphosphate = DNA(n+1) + diphosphate</text>
        <dbReference type="Rhea" id="RHEA:22508"/>
        <dbReference type="Rhea" id="RHEA-COMP:17339"/>
        <dbReference type="Rhea" id="RHEA-COMP:17340"/>
        <dbReference type="ChEBI" id="CHEBI:33019"/>
        <dbReference type="ChEBI" id="CHEBI:61560"/>
        <dbReference type="ChEBI" id="CHEBI:173112"/>
        <dbReference type="EC" id="2.7.7.7"/>
    </reaction>
</comment>
<keyword evidence="4" id="KW-0227">DNA damage</keyword>
<organism evidence="9 10">
    <name type="scientific">Novosphingobium guangzhouense</name>
    <dbReference type="NCBI Taxonomy" id="1850347"/>
    <lineage>
        <taxon>Bacteria</taxon>
        <taxon>Pseudomonadati</taxon>
        <taxon>Pseudomonadota</taxon>
        <taxon>Alphaproteobacteria</taxon>
        <taxon>Sphingomonadales</taxon>
        <taxon>Sphingomonadaceae</taxon>
        <taxon>Novosphingobium</taxon>
    </lineage>
</organism>
<dbReference type="InterPro" id="IPR001126">
    <property type="entry name" value="UmuC"/>
</dbReference>
<evidence type="ECO:0000256" key="3">
    <source>
        <dbReference type="ARBA" id="ARBA00012417"/>
    </source>
</evidence>
<comment type="caution">
    <text evidence="9">The sequence shown here is derived from an EMBL/GenBank/DDBJ whole genome shotgun (WGS) entry which is preliminary data.</text>
</comment>
<proteinExistence type="inferred from homology"/>
<keyword evidence="9" id="KW-0808">Transferase</keyword>
<sequence length="513" mass="56002">MKNGTSKSAGRRYLALWFPFLPCERARRSGVLPEGEAPQALVARDGQALRLAAVDVTAMRQGLSCGMTLADARARCPDLATAPHDPVADARVLEQLAGAMIAFTPLVALDAPDGLLLDVTGCAHLFGGEEALVRRVVKDVGPTTRHALAPHAAAARALARFGARLGGKGDVRALPIAALELDEGALSGLRRAGLETLGDLAARPMAGLAARFGELAVSRLRAILGETGSPVIPVRLTDPIRLETRFPEPLGRTDDALEVVEDMLAQAARTMEQRQLGGRRWAVTLHRSDNQRRRLVVETGLAVRDPAAVMRLLRERIDTLSDPLDPGFGFDAITLAVLHADHLPSRQILLESGKEENADDVSALVDQLSVRLGEDSVRRLIPRDRHLPEKAQALVPALRLRGAPWPKPQGIPPRPLLLFDPPQPVEAIAGVPDSPPQRFRWKGRLHDVTLAEGPERIGAEWWLKRGGHMPGGAGETRDYYRIEDADGRRYWIFRHGLFSEKPDPRWYLHGLFP</sequence>
<gene>
    <name evidence="9" type="ORF">A8V01_20925</name>
</gene>
<comment type="subunit">
    <text evidence="2">Monomer.</text>
</comment>
<evidence type="ECO:0000256" key="5">
    <source>
        <dbReference type="ARBA" id="ARBA00025589"/>
    </source>
</evidence>
<evidence type="ECO:0000313" key="9">
    <source>
        <dbReference type="EMBL" id="PNU04245.1"/>
    </source>
</evidence>
<dbReference type="GO" id="GO:0003684">
    <property type="term" value="F:damaged DNA binding"/>
    <property type="evidence" value="ECO:0007669"/>
    <property type="project" value="InterPro"/>
</dbReference>
<dbReference type="Pfam" id="PF11799">
    <property type="entry name" value="IMS_C"/>
    <property type="match status" value="1"/>
</dbReference>
<name>A0A2K2FZM5_9SPHN</name>
<dbReference type="EMBL" id="LYMM01000038">
    <property type="protein sequence ID" value="PNU04245.1"/>
    <property type="molecule type" value="Genomic_DNA"/>
</dbReference>
<dbReference type="PANTHER" id="PTHR35369:SF2">
    <property type="entry name" value="BLR3025 PROTEIN"/>
    <property type="match status" value="1"/>
</dbReference>
<dbReference type="InterPro" id="IPR050356">
    <property type="entry name" value="SulA_CellDiv_inhibitor"/>
</dbReference>
<reference evidence="9 10" key="1">
    <citation type="submission" date="2016-05" db="EMBL/GenBank/DDBJ databases">
        <title>Complete genome sequence of Novosphingobium guangzhouense SA925(T).</title>
        <authorList>
            <person name="Sha S."/>
        </authorList>
    </citation>
    <scope>NUCLEOTIDE SEQUENCE [LARGE SCALE GENOMIC DNA]</scope>
    <source>
        <strain evidence="9 10">SA925</strain>
    </source>
</reference>
<dbReference type="SUPFAM" id="SSF56672">
    <property type="entry name" value="DNA/RNA polymerases"/>
    <property type="match status" value="1"/>
</dbReference>
<comment type="function">
    <text evidence="5">Poorly processive, error-prone DNA polymerase involved in untargeted mutagenesis. Copies undamaged DNA at stalled replication forks, which arise in vivo from mismatched or misaligned primer ends. These misaligned primers can be extended by PolIV. Exhibits no 3'-5' exonuclease (proofreading) activity. May be involved in translesional synthesis, in conjunction with the beta clamp from PolIII.</text>
</comment>
<dbReference type="Gene3D" id="3.30.70.270">
    <property type="match status" value="1"/>
</dbReference>
<dbReference type="InterPro" id="IPR043128">
    <property type="entry name" value="Rev_trsase/Diguanyl_cyclase"/>
</dbReference>
<comment type="similarity">
    <text evidence="1">Belongs to the DNA polymerase type-Y family.</text>
</comment>
<dbReference type="EC" id="2.7.7.7" evidence="3"/>
<dbReference type="CDD" id="cd03468">
    <property type="entry name" value="PolY_like"/>
    <property type="match status" value="1"/>
</dbReference>
<feature type="domain" description="DNA polymerase Y-family little finger" evidence="8">
    <location>
        <begin position="243"/>
        <end position="343"/>
    </location>
</feature>
<dbReference type="InterPro" id="IPR017961">
    <property type="entry name" value="DNA_pol_Y-fam_little_finger"/>
</dbReference>
<evidence type="ECO:0000259" key="7">
    <source>
        <dbReference type="Pfam" id="PF00817"/>
    </source>
</evidence>
<dbReference type="PANTHER" id="PTHR35369">
    <property type="entry name" value="BLR3025 PROTEIN-RELATED"/>
    <property type="match status" value="1"/>
</dbReference>
<dbReference type="AlphaFoldDB" id="A0A2K2FZM5"/>
<dbReference type="InterPro" id="IPR043502">
    <property type="entry name" value="DNA/RNA_pol_sf"/>
</dbReference>
<feature type="domain" description="UmuC" evidence="7">
    <location>
        <begin position="42"/>
        <end position="145"/>
    </location>
</feature>
<dbReference type="Proteomes" id="UP000236327">
    <property type="component" value="Unassembled WGS sequence"/>
</dbReference>
<evidence type="ECO:0000256" key="4">
    <source>
        <dbReference type="ARBA" id="ARBA00022763"/>
    </source>
</evidence>
<evidence type="ECO:0000259" key="8">
    <source>
        <dbReference type="Pfam" id="PF11799"/>
    </source>
</evidence>
<keyword evidence="10" id="KW-1185">Reference proteome</keyword>
<accession>A0A2K2FZM5</accession>